<evidence type="ECO:0000256" key="1">
    <source>
        <dbReference type="SAM" id="MobiDB-lite"/>
    </source>
</evidence>
<sequence>MDTSLKAYLAVCNEPDRSSCVCLQSDETRHHFALREIRESDARWRGVSERDGESDSGNQGEAFSAAFF</sequence>
<feature type="region of interest" description="Disordered" evidence="1">
    <location>
        <begin position="45"/>
        <end position="68"/>
    </location>
</feature>
<evidence type="ECO:0000313" key="3">
    <source>
        <dbReference type="Proteomes" id="UP000236161"/>
    </source>
</evidence>
<reference evidence="2 3" key="1">
    <citation type="journal article" date="2017" name="Nature">
        <title>The Apostasia genome and the evolution of orchids.</title>
        <authorList>
            <person name="Zhang G.Q."/>
            <person name="Liu K.W."/>
            <person name="Li Z."/>
            <person name="Lohaus R."/>
            <person name="Hsiao Y.Y."/>
            <person name="Niu S.C."/>
            <person name="Wang J.Y."/>
            <person name="Lin Y.C."/>
            <person name="Xu Q."/>
            <person name="Chen L.J."/>
            <person name="Yoshida K."/>
            <person name="Fujiwara S."/>
            <person name="Wang Z.W."/>
            <person name="Zhang Y.Q."/>
            <person name="Mitsuda N."/>
            <person name="Wang M."/>
            <person name="Liu G.H."/>
            <person name="Pecoraro L."/>
            <person name="Huang H.X."/>
            <person name="Xiao X.J."/>
            <person name="Lin M."/>
            <person name="Wu X.Y."/>
            <person name="Wu W.L."/>
            <person name="Chen Y.Y."/>
            <person name="Chang S.B."/>
            <person name="Sakamoto S."/>
            <person name="Ohme-Takagi M."/>
            <person name="Yagi M."/>
            <person name="Zeng S.J."/>
            <person name="Shen C.Y."/>
            <person name="Yeh C.M."/>
            <person name="Luo Y.B."/>
            <person name="Tsai W.C."/>
            <person name="Van de Peer Y."/>
            <person name="Liu Z.J."/>
        </authorList>
    </citation>
    <scope>NUCLEOTIDE SEQUENCE [LARGE SCALE GENOMIC DNA]</scope>
    <source>
        <strain evidence="3">cv. Shenzhen</strain>
        <tissue evidence="2">Stem</tissue>
    </source>
</reference>
<protein>
    <submittedName>
        <fullName evidence="2">Uncharacterized protein</fullName>
    </submittedName>
</protein>
<evidence type="ECO:0000313" key="2">
    <source>
        <dbReference type="EMBL" id="PKA46344.1"/>
    </source>
</evidence>
<gene>
    <name evidence="2" type="ORF">AXF42_Ash021507</name>
</gene>
<organism evidence="2 3">
    <name type="scientific">Apostasia shenzhenica</name>
    <dbReference type="NCBI Taxonomy" id="1088818"/>
    <lineage>
        <taxon>Eukaryota</taxon>
        <taxon>Viridiplantae</taxon>
        <taxon>Streptophyta</taxon>
        <taxon>Embryophyta</taxon>
        <taxon>Tracheophyta</taxon>
        <taxon>Spermatophyta</taxon>
        <taxon>Magnoliopsida</taxon>
        <taxon>Liliopsida</taxon>
        <taxon>Asparagales</taxon>
        <taxon>Orchidaceae</taxon>
        <taxon>Apostasioideae</taxon>
        <taxon>Apostasia</taxon>
    </lineage>
</organism>
<dbReference type="EMBL" id="KZ454292">
    <property type="protein sequence ID" value="PKA46344.1"/>
    <property type="molecule type" value="Genomic_DNA"/>
</dbReference>
<proteinExistence type="predicted"/>
<dbReference type="Proteomes" id="UP000236161">
    <property type="component" value="Unassembled WGS sequence"/>
</dbReference>
<accession>A0A2H9ZSS9</accession>
<name>A0A2H9ZSS9_9ASPA</name>
<dbReference type="AlphaFoldDB" id="A0A2H9ZSS9"/>
<keyword evidence="3" id="KW-1185">Reference proteome</keyword>